<dbReference type="EMBL" id="JAJFAZ020000007">
    <property type="protein sequence ID" value="KAI5316975.1"/>
    <property type="molecule type" value="Genomic_DNA"/>
</dbReference>
<name>A0AAD4YPX0_PRUDU</name>
<comment type="caution">
    <text evidence="1">The sequence shown here is derived from an EMBL/GenBank/DDBJ whole genome shotgun (WGS) entry which is preliminary data.</text>
</comment>
<keyword evidence="2" id="KW-1185">Reference proteome</keyword>
<accession>A0AAD4YPX0</accession>
<dbReference type="Proteomes" id="UP001054821">
    <property type="component" value="Chromosome 7"/>
</dbReference>
<organism evidence="1 2">
    <name type="scientific">Prunus dulcis</name>
    <name type="common">Almond</name>
    <name type="synonym">Amygdalus dulcis</name>
    <dbReference type="NCBI Taxonomy" id="3755"/>
    <lineage>
        <taxon>Eukaryota</taxon>
        <taxon>Viridiplantae</taxon>
        <taxon>Streptophyta</taxon>
        <taxon>Embryophyta</taxon>
        <taxon>Tracheophyta</taxon>
        <taxon>Spermatophyta</taxon>
        <taxon>Magnoliopsida</taxon>
        <taxon>eudicotyledons</taxon>
        <taxon>Gunneridae</taxon>
        <taxon>Pentapetalae</taxon>
        <taxon>rosids</taxon>
        <taxon>fabids</taxon>
        <taxon>Rosales</taxon>
        <taxon>Rosaceae</taxon>
        <taxon>Amygdaloideae</taxon>
        <taxon>Amygdaleae</taxon>
        <taxon>Prunus</taxon>
    </lineage>
</organism>
<protein>
    <submittedName>
        <fullName evidence="1">Uncharacterized protein</fullName>
    </submittedName>
</protein>
<reference evidence="1 2" key="1">
    <citation type="journal article" date="2022" name="G3 (Bethesda)">
        <title>Whole-genome sequence and methylome profiling of the almond [Prunus dulcis (Mill.) D.A. Webb] cultivar 'Nonpareil'.</title>
        <authorList>
            <person name="D'Amico-Willman K.M."/>
            <person name="Ouma W.Z."/>
            <person name="Meulia T."/>
            <person name="Sideli G.M."/>
            <person name="Gradziel T.M."/>
            <person name="Fresnedo-Ramirez J."/>
        </authorList>
    </citation>
    <scope>NUCLEOTIDE SEQUENCE [LARGE SCALE GENOMIC DNA]</scope>
    <source>
        <strain evidence="1">Clone GOH B32 T37-40</strain>
    </source>
</reference>
<proteinExistence type="predicted"/>
<gene>
    <name evidence="1" type="ORF">L3X38_036682</name>
</gene>
<dbReference type="AlphaFoldDB" id="A0AAD4YPX0"/>
<evidence type="ECO:0000313" key="2">
    <source>
        <dbReference type="Proteomes" id="UP001054821"/>
    </source>
</evidence>
<evidence type="ECO:0000313" key="1">
    <source>
        <dbReference type="EMBL" id="KAI5316975.1"/>
    </source>
</evidence>
<sequence>MPAHRRPSSNSSVLKLLAERQDSRHVAFELFSNTLEPCQISKSPDPGGSLKLLQPTLADRQVMAKAGLCGYSL</sequence>